<comment type="caution">
    <text evidence="4">The sequence shown here is derived from an EMBL/GenBank/DDBJ whole genome shotgun (WGS) entry which is preliminary data.</text>
</comment>
<dbReference type="AlphaFoldDB" id="A0A9D1YB83"/>
<evidence type="ECO:0000256" key="2">
    <source>
        <dbReference type="ARBA" id="ARBA00023163"/>
    </source>
</evidence>
<dbReference type="InterPro" id="IPR036390">
    <property type="entry name" value="WH_DNA-bd_sf"/>
</dbReference>
<reference evidence="4" key="1">
    <citation type="journal article" date="2021" name="PeerJ">
        <title>Extensive microbial diversity within the chicken gut microbiome revealed by metagenomics and culture.</title>
        <authorList>
            <person name="Gilroy R."/>
            <person name="Ravi A."/>
            <person name="Getino M."/>
            <person name="Pursley I."/>
            <person name="Horton D.L."/>
            <person name="Alikhan N.F."/>
            <person name="Baker D."/>
            <person name="Gharbi K."/>
            <person name="Hall N."/>
            <person name="Watson M."/>
            <person name="Adriaenssens E.M."/>
            <person name="Foster-Nyarko E."/>
            <person name="Jarju S."/>
            <person name="Secka A."/>
            <person name="Antonio M."/>
            <person name="Oren A."/>
            <person name="Chaudhuri R.R."/>
            <person name="La Ragione R."/>
            <person name="Hildebrand F."/>
            <person name="Pallen M.J."/>
        </authorList>
    </citation>
    <scope>NUCLEOTIDE SEQUENCE</scope>
    <source>
        <strain evidence="4">ChiBcec16_6824</strain>
    </source>
</reference>
<accession>A0A9D1YB83</accession>
<protein>
    <submittedName>
        <fullName evidence="4">MarR family transcriptional regulator</fullName>
    </submittedName>
</protein>
<organism evidence="4 5">
    <name type="scientific">Candidatus Flavonifractor merdigallinarum</name>
    <dbReference type="NCBI Taxonomy" id="2838589"/>
    <lineage>
        <taxon>Bacteria</taxon>
        <taxon>Bacillati</taxon>
        <taxon>Bacillota</taxon>
        <taxon>Clostridia</taxon>
        <taxon>Eubacteriales</taxon>
        <taxon>Oscillospiraceae</taxon>
        <taxon>Flavonifractor</taxon>
    </lineage>
</organism>
<dbReference type="EMBL" id="DXDX01000218">
    <property type="protein sequence ID" value="HIY22648.1"/>
    <property type="molecule type" value="Genomic_DNA"/>
</dbReference>
<dbReference type="InterPro" id="IPR000835">
    <property type="entry name" value="HTH_MarR-typ"/>
</dbReference>
<dbReference type="PRINTS" id="PR00598">
    <property type="entry name" value="HTHMARR"/>
</dbReference>
<dbReference type="Gene3D" id="1.10.10.10">
    <property type="entry name" value="Winged helix-like DNA-binding domain superfamily/Winged helix DNA-binding domain"/>
    <property type="match status" value="1"/>
</dbReference>
<dbReference type="PROSITE" id="PS50995">
    <property type="entry name" value="HTH_MARR_2"/>
    <property type="match status" value="1"/>
</dbReference>
<keyword evidence="1" id="KW-0805">Transcription regulation</keyword>
<evidence type="ECO:0000313" key="4">
    <source>
        <dbReference type="EMBL" id="HIY22648.1"/>
    </source>
</evidence>
<evidence type="ECO:0000259" key="3">
    <source>
        <dbReference type="PROSITE" id="PS50995"/>
    </source>
</evidence>
<dbReference type="PANTHER" id="PTHR33164:SF56">
    <property type="entry name" value="HTH-TYPE TRANSCRIPTIONAL REGULATOR MHQR"/>
    <property type="match status" value="1"/>
</dbReference>
<dbReference type="SMART" id="SM00347">
    <property type="entry name" value="HTH_MARR"/>
    <property type="match status" value="1"/>
</dbReference>
<dbReference type="InterPro" id="IPR036388">
    <property type="entry name" value="WH-like_DNA-bd_sf"/>
</dbReference>
<dbReference type="Pfam" id="PF12802">
    <property type="entry name" value="MarR_2"/>
    <property type="match status" value="1"/>
</dbReference>
<keyword evidence="2" id="KW-0804">Transcription</keyword>
<dbReference type="SUPFAM" id="SSF46785">
    <property type="entry name" value="Winged helix' DNA-binding domain"/>
    <property type="match status" value="1"/>
</dbReference>
<dbReference type="GO" id="GO:0003700">
    <property type="term" value="F:DNA-binding transcription factor activity"/>
    <property type="evidence" value="ECO:0007669"/>
    <property type="project" value="InterPro"/>
</dbReference>
<dbReference type="PANTHER" id="PTHR33164">
    <property type="entry name" value="TRANSCRIPTIONAL REGULATOR, MARR FAMILY"/>
    <property type="match status" value="1"/>
</dbReference>
<reference evidence="4" key="2">
    <citation type="submission" date="2021-04" db="EMBL/GenBank/DDBJ databases">
        <authorList>
            <person name="Gilroy R."/>
        </authorList>
    </citation>
    <scope>NUCLEOTIDE SEQUENCE</scope>
    <source>
        <strain evidence="4">ChiBcec16_6824</strain>
    </source>
</reference>
<feature type="domain" description="HTH marR-type" evidence="3">
    <location>
        <begin position="1"/>
        <end position="135"/>
    </location>
</feature>
<dbReference type="Proteomes" id="UP000823868">
    <property type="component" value="Unassembled WGS sequence"/>
</dbReference>
<name>A0A9D1YB83_9FIRM</name>
<dbReference type="InterPro" id="IPR039422">
    <property type="entry name" value="MarR/SlyA-like"/>
</dbReference>
<dbReference type="GO" id="GO:0006950">
    <property type="term" value="P:response to stress"/>
    <property type="evidence" value="ECO:0007669"/>
    <property type="project" value="TreeGrafter"/>
</dbReference>
<sequence length="135" mass="16018">MDYRAFAIQFINYMLTRKHAWKIEGVSDLPKGAYGVLSFLYYHNNGASVGELTEYLQVTSGRTTALLQRLERRDLIQREQSTADKRVFFTFLTEEGRRQVELEYARMITFFTKRFEKLGEEDTHAYIRIIKKLFD</sequence>
<proteinExistence type="predicted"/>
<evidence type="ECO:0000313" key="5">
    <source>
        <dbReference type="Proteomes" id="UP000823868"/>
    </source>
</evidence>
<gene>
    <name evidence="4" type="ORF">H9841_12215</name>
</gene>
<evidence type="ECO:0000256" key="1">
    <source>
        <dbReference type="ARBA" id="ARBA00023015"/>
    </source>
</evidence>